<keyword evidence="1" id="KW-0812">Transmembrane</keyword>
<dbReference type="Pfam" id="PF14237">
    <property type="entry name" value="GYF_2"/>
    <property type="match status" value="1"/>
</dbReference>
<dbReference type="OrthoDB" id="9812349at2"/>
<accession>A0A560LZL3</accession>
<sequence length="174" mass="18923">MSNRSWFYASDGQQKGPCSDAELRDLYARRKLTPDTLVWSEGMASWTKAGEVPGLLSDPLRPAQSFGRSASIGGGPAADKIQELDITLGRLLRIYWLFIWRSLLGSVAIGFVLGLVIGFVLGALGEPRAMIKTVTGPVGAIAGLIWSIVCLRMALEKKYSDFRIALVPRDIEPG</sequence>
<name>A0A560LZL3_9BRAD</name>
<organism evidence="3 4">
    <name type="scientific">Bradyrhizobium macuxiense</name>
    <dbReference type="NCBI Taxonomy" id="1755647"/>
    <lineage>
        <taxon>Bacteria</taxon>
        <taxon>Pseudomonadati</taxon>
        <taxon>Pseudomonadota</taxon>
        <taxon>Alphaproteobacteria</taxon>
        <taxon>Hyphomicrobiales</taxon>
        <taxon>Nitrobacteraceae</taxon>
        <taxon>Bradyrhizobium</taxon>
    </lineage>
</organism>
<dbReference type="AlphaFoldDB" id="A0A560LZL3"/>
<dbReference type="RefSeq" id="WP_146986171.1">
    <property type="nucleotide sequence ID" value="NZ_VITY01000004.1"/>
</dbReference>
<keyword evidence="1" id="KW-0472">Membrane</keyword>
<feature type="domain" description="GYF" evidence="2">
    <location>
        <begin position="6"/>
        <end position="55"/>
    </location>
</feature>
<keyword evidence="1" id="KW-1133">Transmembrane helix</keyword>
<comment type="caution">
    <text evidence="3">The sequence shown here is derived from an EMBL/GenBank/DDBJ whole genome shotgun (WGS) entry which is preliminary data.</text>
</comment>
<feature type="transmembrane region" description="Helical" evidence="1">
    <location>
        <begin position="136"/>
        <end position="155"/>
    </location>
</feature>
<evidence type="ECO:0000313" key="3">
    <source>
        <dbReference type="EMBL" id="TWC00846.1"/>
    </source>
</evidence>
<evidence type="ECO:0000259" key="2">
    <source>
        <dbReference type="Pfam" id="PF14237"/>
    </source>
</evidence>
<evidence type="ECO:0000313" key="4">
    <source>
        <dbReference type="Proteomes" id="UP000321304"/>
    </source>
</evidence>
<keyword evidence="4" id="KW-1185">Reference proteome</keyword>
<dbReference type="InterPro" id="IPR025640">
    <property type="entry name" value="GYF_2"/>
</dbReference>
<gene>
    <name evidence="3" type="ORF">FBZ93_104119</name>
</gene>
<evidence type="ECO:0000256" key="1">
    <source>
        <dbReference type="SAM" id="Phobius"/>
    </source>
</evidence>
<protein>
    <submittedName>
        <fullName evidence="3">Uncharacterized protein DUF4339</fullName>
    </submittedName>
</protein>
<proteinExistence type="predicted"/>
<feature type="transmembrane region" description="Helical" evidence="1">
    <location>
        <begin position="98"/>
        <end position="124"/>
    </location>
</feature>
<dbReference type="EMBL" id="VITY01000004">
    <property type="protein sequence ID" value="TWC00846.1"/>
    <property type="molecule type" value="Genomic_DNA"/>
</dbReference>
<reference evidence="3 4" key="1">
    <citation type="submission" date="2019-06" db="EMBL/GenBank/DDBJ databases">
        <title>Genomic Encyclopedia of Type Strains, Phase IV (KMG-V): Genome sequencing to study the core and pangenomes of soil and plant-associated prokaryotes.</title>
        <authorList>
            <person name="Whitman W."/>
        </authorList>
    </citation>
    <scope>NUCLEOTIDE SEQUENCE [LARGE SCALE GENOMIC DNA]</scope>
    <source>
        <strain evidence="3 4">BR 10355</strain>
    </source>
</reference>
<dbReference type="Proteomes" id="UP000321304">
    <property type="component" value="Unassembled WGS sequence"/>
</dbReference>